<dbReference type="GO" id="GO:0043565">
    <property type="term" value="F:sequence-specific DNA binding"/>
    <property type="evidence" value="ECO:0007669"/>
    <property type="project" value="InterPro"/>
</dbReference>
<dbReference type="Gene3D" id="1.10.10.10">
    <property type="entry name" value="Winged helix-like DNA-binding domain superfamily/Winged helix DNA-binding domain"/>
    <property type="match status" value="1"/>
</dbReference>
<dbReference type="Pfam" id="PF00447">
    <property type="entry name" value="HSF_DNA-bind"/>
    <property type="match status" value="1"/>
</dbReference>
<sequence length="241" mass="28082">MSHKFDREHTFPWKLWYMYSDSKVYYRYEYITLAPTIMLSCSTDKSGDVYATQGVSHFSYIFERDVLTVHPDLLQVKSFSNFRRQLRVYGFEWHLNAKMQFVFKHPMFNRDRPTDAGLIVSMFAGHGAKKVRKSAQKQRRLRAKTKREPEKEYLNVMPSADWLGTTRLRHLSGGGRILNTDHLQSNDLAYMPPLPAYHVTDLQPPSYAQPIQASSADFVEWRGDYVGYHVMQAIPSYSAIP</sequence>
<gene>
    <name evidence="4" type="ORF">CAPTEDRAFT_189716</name>
</gene>
<dbReference type="OrthoDB" id="10664479at2759"/>
<proteinExistence type="inferred from homology"/>
<dbReference type="InterPro" id="IPR036388">
    <property type="entry name" value="WH-like_DNA-bd_sf"/>
</dbReference>
<dbReference type="EMBL" id="AMQN01014170">
    <property type="status" value="NOT_ANNOTATED_CDS"/>
    <property type="molecule type" value="Genomic_DNA"/>
</dbReference>
<dbReference type="Proteomes" id="UP000014760">
    <property type="component" value="Unassembled WGS sequence"/>
</dbReference>
<keyword evidence="2" id="KW-0238">DNA-binding</keyword>
<dbReference type="GO" id="GO:0003700">
    <property type="term" value="F:DNA-binding transcription factor activity"/>
    <property type="evidence" value="ECO:0007669"/>
    <property type="project" value="InterPro"/>
</dbReference>
<feature type="domain" description="HSF-type DNA-binding" evidence="3">
    <location>
        <begin position="62"/>
        <end position="115"/>
    </location>
</feature>
<keyword evidence="6" id="KW-1185">Reference proteome</keyword>
<evidence type="ECO:0000313" key="6">
    <source>
        <dbReference type="Proteomes" id="UP000014760"/>
    </source>
</evidence>
<evidence type="ECO:0000259" key="3">
    <source>
        <dbReference type="Pfam" id="PF00447"/>
    </source>
</evidence>
<dbReference type="HOGENOM" id="CLU_1152702_0_0_1"/>
<name>R7TI58_CAPTE</name>
<dbReference type="EMBL" id="KB310777">
    <property type="protein sequence ID" value="ELT90765.1"/>
    <property type="molecule type" value="Genomic_DNA"/>
</dbReference>
<evidence type="ECO:0000256" key="2">
    <source>
        <dbReference type="ARBA" id="ARBA00023125"/>
    </source>
</evidence>
<reference evidence="5" key="3">
    <citation type="submission" date="2015-06" db="UniProtKB">
        <authorList>
            <consortium name="EnsemblMetazoa"/>
        </authorList>
    </citation>
    <scope>IDENTIFICATION</scope>
</reference>
<evidence type="ECO:0000256" key="1">
    <source>
        <dbReference type="ARBA" id="ARBA00006403"/>
    </source>
</evidence>
<reference evidence="4 6" key="2">
    <citation type="journal article" date="2013" name="Nature">
        <title>Insights into bilaterian evolution from three spiralian genomes.</title>
        <authorList>
            <person name="Simakov O."/>
            <person name="Marletaz F."/>
            <person name="Cho S.J."/>
            <person name="Edsinger-Gonzales E."/>
            <person name="Havlak P."/>
            <person name="Hellsten U."/>
            <person name="Kuo D.H."/>
            <person name="Larsson T."/>
            <person name="Lv J."/>
            <person name="Arendt D."/>
            <person name="Savage R."/>
            <person name="Osoegawa K."/>
            <person name="de Jong P."/>
            <person name="Grimwood J."/>
            <person name="Chapman J.A."/>
            <person name="Shapiro H."/>
            <person name="Aerts A."/>
            <person name="Otillar R.P."/>
            <person name="Terry A.Y."/>
            <person name="Boore J.L."/>
            <person name="Grigoriev I.V."/>
            <person name="Lindberg D.R."/>
            <person name="Seaver E.C."/>
            <person name="Weisblat D.A."/>
            <person name="Putnam N.H."/>
            <person name="Rokhsar D.S."/>
        </authorList>
    </citation>
    <scope>NUCLEOTIDE SEQUENCE</scope>
    <source>
        <strain evidence="4 6">I ESC-2004</strain>
    </source>
</reference>
<protein>
    <recommendedName>
        <fullName evidence="3">HSF-type DNA-binding domain-containing protein</fullName>
    </recommendedName>
</protein>
<dbReference type="InterPro" id="IPR000232">
    <property type="entry name" value="HSF_DNA-bd"/>
</dbReference>
<dbReference type="AlphaFoldDB" id="R7TI58"/>
<evidence type="ECO:0000313" key="5">
    <source>
        <dbReference type="EnsemblMetazoa" id="CapteP189716"/>
    </source>
</evidence>
<reference evidence="6" key="1">
    <citation type="submission" date="2012-12" db="EMBL/GenBank/DDBJ databases">
        <authorList>
            <person name="Hellsten U."/>
            <person name="Grimwood J."/>
            <person name="Chapman J.A."/>
            <person name="Shapiro H."/>
            <person name="Aerts A."/>
            <person name="Otillar R.P."/>
            <person name="Terry A.Y."/>
            <person name="Boore J.L."/>
            <person name="Simakov O."/>
            <person name="Marletaz F."/>
            <person name="Cho S.-J."/>
            <person name="Edsinger-Gonzales E."/>
            <person name="Havlak P."/>
            <person name="Kuo D.-H."/>
            <person name="Larsson T."/>
            <person name="Lv J."/>
            <person name="Arendt D."/>
            <person name="Savage R."/>
            <person name="Osoegawa K."/>
            <person name="de Jong P."/>
            <person name="Lindberg D.R."/>
            <person name="Seaver E.C."/>
            <person name="Weisblat D.A."/>
            <person name="Putnam N.H."/>
            <person name="Grigoriev I.V."/>
            <person name="Rokhsar D.S."/>
        </authorList>
    </citation>
    <scope>NUCLEOTIDE SEQUENCE</scope>
    <source>
        <strain evidence="6">I ESC-2004</strain>
    </source>
</reference>
<dbReference type="EnsemblMetazoa" id="CapteT189716">
    <property type="protein sequence ID" value="CapteP189716"/>
    <property type="gene ID" value="CapteG189716"/>
</dbReference>
<evidence type="ECO:0000313" key="4">
    <source>
        <dbReference type="EMBL" id="ELT90765.1"/>
    </source>
</evidence>
<accession>R7TI58</accession>
<organism evidence="4">
    <name type="scientific">Capitella teleta</name>
    <name type="common">Polychaete worm</name>
    <dbReference type="NCBI Taxonomy" id="283909"/>
    <lineage>
        <taxon>Eukaryota</taxon>
        <taxon>Metazoa</taxon>
        <taxon>Spiralia</taxon>
        <taxon>Lophotrochozoa</taxon>
        <taxon>Annelida</taxon>
        <taxon>Polychaeta</taxon>
        <taxon>Sedentaria</taxon>
        <taxon>Scolecida</taxon>
        <taxon>Capitellidae</taxon>
        <taxon>Capitella</taxon>
    </lineage>
</organism>
<comment type="similarity">
    <text evidence="1">Belongs to the HSF family.</text>
</comment>